<dbReference type="InParanoid" id="Q2GWM5"/>
<name>Q2GWM5_CHAGB</name>
<evidence type="ECO:0000256" key="1">
    <source>
        <dbReference type="SAM" id="MobiDB-lite"/>
    </source>
</evidence>
<organism evidence="2 3">
    <name type="scientific">Chaetomium globosum (strain ATCC 6205 / CBS 148.51 / DSM 1962 / NBRC 6347 / NRRL 1970)</name>
    <name type="common">Soil fungus</name>
    <dbReference type="NCBI Taxonomy" id="306901"/>
    <lineage>
        <taxon>Eukaryota</taxon>
        <taxon>Fungi</taxon>
        <taxon>Dikarya</taxon>
        <taxon>Ascomycota</taxon>
        <taxon>Pezizomycotina</taxon>
        <taxon>Sordariomycetes</taxon>
        <taxon>Sordariomycetidae</taxon>
        <taxon>Sordariales</taxon>
        <taxon>Chaetomiaceae</taxon>
        <taxon>Chaetomium</taxon>
    </lineage>
</organism>
<keyword evidence="3" id="KW-1185">Reference proteome</keyword>
<dbReference type="GeneID" id="4393836"/>
<feature type="compositionally biased region" description="Polar residues" evidence="1">
    <location>
        <begin position="84"/>
        <end position="94"/>
    </location>
</feature>
<accession>Q2GWM5</accession>
<dbReference type="VEuPathDB" id="FungiDB:CHGG_07629"/>
<sequence>MTHAFSGRGADPFQIALIVWLFQLPQDQMTCGTISVHSPTKYRILCEVVAGLVEMAWHQTDSVTLQGASDRGRSEWVKSEELTADSNPDGSNRPTGLLVHTGSPGGSDACLRVWRGTRDCRTPSSVVFGPTVGSKMGEDWNSDTTGLLLCSTRYQSHDCTACEEDPRLADGHGEAADVQLSQEARAGNGGLKRPRSEARRPPLFVYVGSLKRIAP</sequence>
<dbReference type="RefSeq" id="XP_001225285.1">
    <property type="nucleotide sequence ID" value="XM_001225284.1"/>
</dbReference>
<dbReference type="AlphaFoldDB" id="Q2GWM5"/>
<dbReference type="Proteomes" id="UP000001056">
    <property type="component" value="Unassembled WGS sequence"/>
</dbReference>
<proteinExistence type="predicted"/>
<evidence type="ECO:0000313" key="3">
    <source>
        <dbReference type="Proteomes" id="UP000001056"/>
    </source>
</evidence>
<reference evidence="3" key="1">
    <citation type="journal article" date="2015" name="Genome Announc.">
        <title>Draft genome sequence of the cellulolytic fungus Chaetomium globosum.</title>
        <authorList>
            <person name="Cuomo C.A."/>
            <person name="Untereiner W.A."/>
            <person name="Ma L.-J."/>
            <person name="Grabherr M."/>
            <person name="Birren B.W."/>
        </authorList>
    </citation>
    <scope>NUCLEOTIDE SEQUENCE [LARGE SCALE GENOMIC DNA]</scope>
    <source>
        <strain evidence="3">ATCC 6205 / CBS 148.51 / DSM 1962 / NBRC 6347 / NRRL 1970</strain>
    </source>
</reference>
<gene>
    <name evidence="2" type="ORF">CHGG_07629</name>
</gene>
<dbReference type="EMBL" id="CH408033">
    <property type="protein sequence ID" value="EAQ86376.1"/>
    <property type="molecule type" value="Genomic_DNA"/>
</dbReference>
<protein>
    <submittedName>
        <fullName evidence="2">Uncharacterized protein</fullName>
    </submittedName>
</protein>
<dbReference type="HOGENOM" id="CLU_099492_0_0_1"/>
<feature type="region of interest" description="Disordered" evidence="1">
    <location>
        <begin position="79"/>
        <end position="101"/>
    </location>
</feature>
<evidence type="ECO:0000313" key="2">
    <source>
        <dbReference type="EMBL" id="EAQ86376.1"/>
    </source>
</evidence>
<feature type="region of interest" description="Disordered" evidence="1">
    <location>
        <begin position="172"/>
        <end position="198"/>
    </location>
</feature>
<dbReference type="eggNOG" id="ENOG502S5MR">
    <property type="taxonomic scope" value="Eukaryota"/>
</dbReference>